<sequence>MRSKKYESTTNQQLSIADRTKALAIRIVKACTFLDEKPGVCRTLSKQLLRSGTSIGANVKEAQSAQSDKDFLSKLEIALKEERETEYWLEILIEAELVDKNKFESLLQETREIGKILVSSTRKVKEKINKLN</sequence>
<dbReference type="Pfam" id="PF05635">
    <property type="entry name" value="23S_rRNA_IVP"/>
    <property type="match status" value="1"/>
</dbReference>
<dbReference type="Proteomes" id="UP000252085">
    <property type="component" value="Unassembled WGS sequence"/>
</dbReference>
<reference evidence="1 2" key="1">
    <citation type="submission" date="2016-04" db="EMBL/GenBank/DDBJ databases">
        <authorList>
            <person name="Evans L.H."/>
            <person name="Alamgir A."/>
            <person name="Owens N."/>
            <person name="Weber N.D."/>
            <person name="Virtaneva K."/>
            <person name="Barbian K."/>
            <person name="Babar A."/>
            <person name="Rosenke K."/>
        </authorList>
    </citation>
    <scope>NUCLEOTIDE SEQUENCE [LARGE SCALE GENOMIC DNA]</scope>
    <source>
        <strain evidence="1">NIES-2108</strain>
    </source>
</reference>
<dbReference type="SUPFAM" id="SSF158446">
    <property type="entry name" value="IVS-encoded protein-like"/>
    <property type="match status" value="1"/>
</dbReference>
<proteinExistence type="predicted"/>
<comment type="caution">
    <text evidence="1">The sequence shown here is derived from an EMBL/GenBank/DDBJ whole genome shotgun (WGS) entry which is preliminary data.</text>
</comment>
<dbReference type="InterPro" id="IPR012657">
    <property type="entry name" value="23S_rRNA-intervening_sequence"/>
</dbReference>
<dbReference type="EMBL" id="LXQE01000179">
    <property type="protein sequence ID" value="RCJ31043.1"/>
    <property type="molecule type" value="Genomic_DNA"/>
</dbReference>
<evidence type="ECO:0000313" key="2">
    <source>
        <dbReference type="Proteomes" id="UP000252085"/>
    </source>
</evidence>
<name>A0A367R5Y5_NOSPU</name>
<dbReference type="InterPro" id="IPR036583">
    <property type="entry name" value="23S_rRNA_IVS_sf"/>
</dbReference>
<dbReference type="PANTHER" id="PTHR38471">
    <property type="entry name" value="FOUR HELIX BUNDLE PROTEIN"/>
    <property type="match status" value="1"/>
</dbReference>
<evidence type="ECO:0000313" key="1">
    <source>
        <dbReference type="EMBL" id="RCJ31043.1"/>
    </source>
</evidence>
<dbReference type="PANTHER" id="PTHR38471:SF2">
    <property type="entry name" value="FOUR HELIX BUNDLE PROTEIN"/>
    <property type="match status" value="1"/>
</dbReference>
<gene>
    <name evidence="1" type="ORF">A6769_31790</name>
</gene>
<dbReference type="AlphaFoldDB" id="A0A367R5Y5"/>
<dbReference type="PIRSF" id="PIRSF035652">
    <property type="entry name" value="CHP02436"/>
    <property type="match status" value="1"/>
</dbReference>
<protein>
    <submittedName>
        <fullName evidence="1">Four helix bundle protein</fullName>
    </submittedName>
</protein>
<dbReference type="Gene3D" id="1.20.1440.60">
    <property type="entry name" value="23S rRNA-intervening sequence"/>
    <property type="match status" value="1"/>
</dbReference>
<accession>A0A367R5Y5</accession>
<dbReference type="NCBIfam" id="TIGR02436">
    <property type="entry name" value="four helix bundle protein"/>
    <property type="match status" value="1"/>
</dbReference>
<organism evidence="1 2">
    <name type="scientific">Nostoc punctiforme NIES-2108</name>
    <dbReference type="NCBI Taxonomy" id="1356359"/>
    <lineage>
        <taxon>Bacteria</taxon>
        <taxon>Bacillati</taxon>
        <taxon>Cyanobacteriota</taxon>
        <taxon>Cyanophyceae</taxon>
        <taxon>Nostocales</taxon>
        <taxon>Nostocaceae</taxon>
        <taxon>Nostoc</taxon>
    </lineage>
</organism>